<dbReference type="AlphaFoldDB" id="A0A8J7PJV5"/>
<dbReference type="SUPFAM" id="SSF48452">
    <property type="entry name" value="TPR-like"/>
    <property type="match status" value="1"/>
</dbReference>
<accession>A0A8J7PJV5</accession>
<evidence type="ECO:0000313" key="1">
    <source>
        <dbReference type="EMBL" id="MBN8662697.1"/>
    </source>
</evidence>
<dbReference type="EMBL" id="JAFLCK010000049">
    <property type="protein sequence ID" value="MBN8662697.1"/>
    <property type="molecule type" value="Genomic_DNA"/>
</dbReference>
<reference evidence="1" key="1">
    <citation type="submission" date="2021-02" db="EMBL/GenBank/DDBJ databases">
        <title>Genome-Resolved Metagenomics of a Microbial Community Performing Photosynthetic Biological Nutrient Removal.</title>
        <authorList>
            <person name="Mcdaniel E.A."/>
        </authorList>
    </citation>
    <scope>NUCLEOTIDE SEQUENCE</scope>
    <source>
        <strain evidence="1">UWPOB_OBS1</strain>
    </source>
</reference>
<evidence type="ECO:0000313" key="2">
    <source>
        <dbReference type="Proteomes" id="UP000664277"/>
    </source>
</evidence>
<dbReference type="InterPro" id="IPR011990">
    <property type="entry name" value="TPR-like_helical_dom_sf"/>
</dbReference>
<proteinExistence type="predicted"/>
<organism evidence="1 2">
    <name type="scientific">Candidatus Obscuribacter phosphatis</name>
    <dbReference type="NCBI Taxonomy" id="1906157"/>
    <lineage>
        <taxon>Bacteria</taxon>
        <taxon>Bacillati</taxon>
        <taxon>Candidatus Melainabacteria</taxon>
        <taxon>Candidatus Obscuribacterales</taxon>
        <taxon>Candidatus Obscuribacteraceae</taxon>
        <taxon>Candidatus Obscuribacter</taxon>
    </lineage>
</organism>
<protein>
    <recommendedName>
        <fullName evidence="3">Tetratricopeptide repeat protein</fullName>
    </recommendedName>
</protein>
<dbReference type="Proteomes" id="UP000664277">
    <property type="component" value="Unassembled WGS sequence"/>
</dbReference>
<evidence type="ECO:0008006" key="3">
    <source>
        <dbReference type="Google" id="ProtNLM"/>
    </source>
</evidence>
<name>A0A8J7PJV5_9BACT</name>
<gene>
    <name evidence="1" type="ORF">J0M35_20180</name>
</gene>
<sequence length="406" mass="45972">MAYSKDWIEYALPLITDIKSKSKLVLEESRGQFLEWIKLRDGWLSIYASENLREAFAEYICFAIESKAKAHNSKRLFLSSIEDPSDAELKHRLQLSLIAEQIETKQLGLSSKALEEALKCFKQNPCLGYLLAFNYEKKKRKADSLVIGEAAISKFKELGVDSSEEWFDLLLNQQAKLRYEGRQYSKAAELLCLSLTNHPNNKIALCMLSKCLESQGNHCIALQALYRSRGYSPVDESLCIVAKNTPLVMALGTLIERDSQSFSPEVNARMANLFKTAAERAKTVEEKNFLRTVALKCLSQVVSQKHPEGTYKLLSMAEIQVEVGNYSLAKEYVKEALTNNPEYIPARLANLLILEKQGISVGSKPTVKRLHREISELPENMARPVENSLRIFDLETIISVDKLQIR</sequence>
<comment type="caution">
    <text evidence="1">The sequence shown here is derived from an EMBL/GenBank/DDBJ whole genome shotgun (WGS) entry which is preliminary data.</text>
</comment>
<dbReference type="Gene3D" id="1.25.40.10">
    <property type="entry name" value="Tetratricopeptide repeat domain"/>
    <property type="match status" value="1"/>
</dbReference>